<dbReference type="GO" id="GO:0005634">
    <property type="term" value="C:nucleus"/>
    <property type="evidence" value="ECO:0007669"/>
    <property type="project" value="UniProtKB-SubCell"/>
</dbReference>
<evidence type="ECO:0000259" key="7">
    <source>
        <dbReference type="PROSITE" id="PS50071"/>
    </source>
</evidence>
<name>A0A0K0FXY6_STRVS</name>
<dbReference type="SMART" id="SM00389">
    <property type="entry name" value="HOX"/>
    <property type="match status" value="1"/>
</dbReference>
<protein>
    <submittedName>
        <fullName evidence="10">Pre-B-cell leukemia transcription factor 4 (inferred by orthology to a human protein)</fullName>
    </submittedName>
</protein>
<evidence type="ECO:0000259" key="8">
    <source>
        <dbReference type="PROSITE" id="PS51978"/>
    </source>
</evidence>
<dbReference type="AlphaFoldDB" id="A0A0K0FXY6"/>
<dbReference type="InterPro" id="IPR017970">
    <property type="entry name" value="Homeobox_CS"/>
</dbReference>
<evidence type="ECO:0000256" key="4">
    <source>
        <dbReference type="ARBA" id="ARBA00023155"/>
    </source>
</evidence>
<organism evidence="9 10">
    <name type="scientific">Strongyloides venezuelensis</name>
    <name type="common">Threadworm</name>
    <dbReference type="NCBI Taxonomy" id="75913"/>
    <lineage>
        <taxon>Eukaryota</taxon>
        <taxon>Metazoa</taxon>
        <taxon>Ecdysozoa</taxon>
        <taxon>Nematoda</taxon>
        <taxon>Chromadorea</taxon>
        <taxon>Rhabditida</taxon>
        <taxon>Tylenchina</taxon>
        <taxon>Panagrolaimomorpha</taxon>
        <taxon>Strongyloidoidea</taxon>
        <taxon>Strongyloididae</taxon>
        <taxon>Strongyloides</taxon>
    </lineage>
</organism>
<dbReference type="SUPFAM" id="SSF46689">
    <property type="entry name" value="Homeodomain-like"/>
    <property type="match status" value="1"/>
</dbReference>
<dbReference type="InterPro" id="IPR005542">
    <property type="entry name" value="PBX_PBC_dom"/>
</dbReference>
<keyword evidence="5 6" id="KW-0539">Nucleus</keyword>
<evidence type="ECO:0000313" key="9">
    <source>
        <dbReference type="Proteomes" id="UP000035680"/>
    </source>
</evidence>
<sequence length="352" mass="40597">MMDPMIDIPQSQLPERPVTDLLEKLMIIADEPLINEKASEIKAEIRNHPFKNALFSCFVDCKAKINISSNLRQDVEEEDPQLIRLDNMLIAEGVANSSGRSKNENVSISNVVGDKNDFNSRFEQIKSFYSQELKKYEDAEKQFNQHVVSLLNEQSTIRPILSNEIDRMVHTIKKKFINIQIQLKQLTCESFMMLKSRFMDARRKRRNFSKQSVDLLNEYFYAHLSNPYPSEEVKEELARQCNITVSQVSNWFGNKRIRYKKNIAKAQEEASLYTAKKNAVQQQMAHNPYANMTNMLASNHMNTVNPMAAMNPMMNPYAAMMSAQNFPQLGQNLDLSNTYNTPFVTYGNNNQP</sequence>
<dbReference type="GO" id="GO:0000987">
    <property type="term" value="F:cis-regulatory region sequence-specific DNA binding"/>
    <property type="evidence" value="ECO:0007669"/>
    <property type="project" value="UniProtKB-ARBA"/>
</dbReference>
<dbReference type="InterPro" id="IPR050224">
    <property type="entry name" value="TALE_homeobox"/>
</dbReference>
<evidence type="ECO:0000256" key="1">
    <source>
        <dbReference type="ARBA" id="ARBA00004123"/>
    </source>
</evidence>
<feature type="DNA-binding region" description="Homeobox" evidence="6">
    <location>
        <begin position="201"/>
        <end position="263"/>
    </location>
</feature>
<feature type="domain" description="PBC" evidence="8">
    <location>
        <begin position="13"/>
        <end position="200"/>
    </location>
</feature>
<evidence type="ECO:0000256" key="5">
    <source>
        <dbReference type="ARBA" id="ARBA00023242"/>
    </source>
</evidence>
<evidence type="ECO:0000256" key="3">
    <source>
        <dbReference type="ARBA" id="ARBA00023125"/>
    </source>
</evidence>
<accession>A0A0K0FXY6</accession>
<dbReference type="Pfam" id="PF05920">
    <property type="entry name" value="Homeobox_KN"/>
    <property type="match status" value="1"/>
</dbReference>
<dbReference type="InterPro" id="IPR008422">
    <property type="entry name" value="KN_HD"/>
</dbReference>
<dbReference type="Proteomes" id="UP000035680">
    <property type="component" value="Unassembled WGS sequence"/>
</dbReference>
<dbReference type="InterPro" id="IPR009057">
    <property type="entry name" value="Homeodomain-like_sf"/>
</dbReference>
<dbReference type="GO" id="GO:0000981">
    <property type="term" value="F:DNA-binding transcription factor activity, RNA polymerase II-specific"/>
    <property type="evidence" value="ECO:0007669"/>
    <property type="project" value="InterPro"/>
</dbReference>
<keyword evidence="9" id="KW-1185">Reference proteome</keyword>
<dbReference type="CDD" id="cd00086">
    <property type="entry name" value="homeodomain"/>
    <property type="match status" value="1"/>
</dbReference>
<dbReference type="PROSITE" id="PS51978">
    <property type="entry name" value="PBC"/>
    <property type="match status" value="1"/>
</dbReference>
<evidence type="ECO:0000256" key="6">
    <source>
        <dbReference type="PROSITE-ProRule" id="PRU00108"/>
    </source>
</evidence>
<reference evidence="9" key="1">
    <citation type="submission" date="2014-07" db="EMBL/GenBank/DDBJ databases">
        <authorList>
            <person name="Martin A.A"/>
            <person name="De Silva N."/>
        </authorList>
    </citation>
    <scope>NUCLEOTIDE SEQUENCE</scope>
</reference>
<comment type="similarity">
    <text evidence="2">Belongs to the TALE/PBX homeobox family.</text>
</comment>
<dbReference type="WBParaSite" id="SVE_1731200.1">
    <property type="protein sequence ID" value="SVE_1731200.1"/>
    <property type="gene ID" value="SVE_1731200"/>
</dbReference>
<dbReference type="PROSITE" id="PS00027">
    <property type="entry name" value="HOMEOBOX_1"/>
    <property type="match status" value="1"/>
</dbReference>
<keyword evidence="3 6" id="KW-0238">DNA-binding</keyword>
<dbReference type="STRING" id="75913.A0A0K0FXY6"/>
<comment type="subcellular location">
    <subcellularLocation>
        <location evidence="1 6">Nucleus</location>
    </subcellularLocation>
</comment>
<dbReference type="PANTHER" id="PTHR11850">
    <property type="entry name" value="HOMEOBOX PROTEIN TRANSCRIPTION FACTORS"/>
    <property type="match status" value="1"/>
</dbReference>
<dbReference type="InterPro" id="IPR001356">
    <property type="entry name" value="HD"/>
</dbReference>
<evidence type="ECO:0000256" key="2">
    <source>
        <dbReference type="ARBA" id="ARBA00007601"/>
    </source>
</evidence>
<reference evidence="10" key="2">
    <citation type="submission" date="2015-08" db="UniProtKB">
        <authorList>
            <consortium name="WormBaseParasite"/>
        </authorList>
    </citation>
    <scope>IDENTIFICATION</scope>
</reference>
<keyword evidence="4 6" id="KW-0371">Homeobox</keyword>
<dbReference type="PROSITE" id="PS50071">
    <property type="entry name" value="HOMEOBOX_2"/>
    <property type="match status" value="1"/>
</dbReference>
<dbReference type="Pfam" id="PF03792">
    <property type="entry name" value="PBC"/>
    <property type="match status" value="1"/>
</dbReference>
<feature type="domain" description="Homeobox" evidence="7">
    <location>
        <begin position="199"/>
        <end position="262"/>
    </location>
</feature>
<dbReference type="Gene3D" id="1.10.10.60">
    <property type="entry name" value="Homeodomain-like"/>
    <property type="match status" value="1"/>
</dbReference>
<proteinExistence type="inferred from homology"/>
<evidence type="ECO:0000313" key="10">
    <source>
        <dbReference type="WBParaSite" id="SVE_1731200.1"/>
    </source>
</evidence>